<evidence type="ECO:0000313" key="2">
    <source>
        <dbReference type="EMBL" id="OZS71997.1"/>
    </source>
</evidence>
<proteinExistence type="predicted"/>
<dbReference type="PANTHER" id="PTHR14226:SF25">
    <property type="entry name" value="PHOSPHOESTERASE"/>
    <property type="match status" value="1"/>
</dbReference>
<evidence type="ECO:0000313" key="3">
    <source>
        <dbReference type="Proteomes" id="UP000216001"/>
    </source>
</evidence>
<comment type="caution">
    <text evidence="2">The sequence shown here is derived from an EMBL/GenBank/DDBJ whole genome shotgun (WGS) entry which is preliminary data.</text>
</comment>
<dbReference type="CDD" id="cd07208">
    <property type="entry name" value="Pat_hypo_Ecoli_yjju_like"/>
    <property type="match status" value="1"/>
</dbReference>
<dbReference type="GO" id="GO:0016042">
    <property type="term" value="P:lipid catabolic process"/>
    <property type="evidence" value="ECO:0007669"/>
    <property type="project" value="UniProtKB-UniRule"/>
</dbReference>
<gene>
    <name evidence="2" type="ORF">CHI95_24220</name>
</gene>
<dbReference type="Pfam" id="PF19890">
    <property type="entry name" value="DUF6363"/>
    <property type="match status" value="1"/>
</dbReference>
<dbReference type="AlphaFoldDB" id="A0A264VM94"/>
<dbReference type="RefSeq" id="WP_024008858.1">
    <property type="nucleotide sequence ID" value="NZ_ABFDCF020000002.1"/>
</dbReference>
<feature type="short sequence motif" description="DGA/G" evidence="1">
    <location>
        <begin position="157"/>
        <end position="159"/>
    </location>
</feature>
<organism evidence="2 3">
    <name type="scientific">Providencia rettgeri</name>
    <dbReference type="NCBI Taxonomy" id="587"/>
    <lineage>
        <taxon>Bacteria</taxon>
        <taxon>Pseudomonadati</taxon>
        <taxon>Pseudomonadota</taxon>
        <taxon>Gammaproteobacteria</taxon>
        <taxon>Enterobacterales</taxon>
        <taxon>Morganellaceae</taxon>
        <taxon>Providencia</taxon>
    </lineage>
</organism>
<accession>A0A264VM94</accession>
<keyword evidence="1" id="KW-0443">Lipid metabolism</keyword>
<dbReference type="Gene3D" id="3.40.1090.10">
    <property type="entry name" value="Cytosolic phospholipase A2 catalytic domain"/>
    <property type="match status" value="2"/>
</dbReference>
<dbReference type="Pfam" id="PF01734">
    <property type="entry name" value="Patatin"/>
    <property type="match status" value="1"/>
</dbReference>
<feature type="active site" description="Nucleophile" evidence="1">
    <location>
        <position position="41"/>
    </location>
</feature>
<reference evidence="2 3" key="1">
    <citation type="submission" date="2017-07" db="EMBL/GenBank/DDBJ databases">
        <title>blaIMP-27 on transferable plasmids in Proteus mirabilis and Providencia rettgeri.</title>
        <authorList>
            <person name="Potter R."/>
        </authorList>
    </citation>
    <scope>NUCLEOTIDE SEQUENCE [LARGE SCALE GENOMIC DNA]</scope>
    <source>
        <strain evidence="2 3">PR1</strain>
    </source>
</reference>
<dbReference type="SUPFAM" id="SSF52151">
    <property type="entry name" value="FabD/lysophospholipase-like"/>
    <property type="match status" value="1"/>
</dbReference>
<dbReference type="Proteomes" id="UP000216001">
    <property type="component" value="Unassembled WGS sequence"/>
</dbReference>
<keyword evidence="1" id="KW-0442">Lipid degradation</keyword>
<dbReference type="PANTHER" id="PTHR14226">
    <property type="entry name" value="NEUROPATHY TARGET ESTERASE/SWISS CHEESE D.MELANOGASTER"/>
    <property type="match status" value="1"/>
</dbReference>
<dbReference type="GO" id="GO:0016787">
    <property type="term" value="F:hydrolase activity"/>
    <property type="evidence" value="ECO:0007669"/>
    <property type="project" value="UniProtKB-UniRule"/>
</dbReference>
<sequence length="274" mass="30994">MIKNKALVVEGGAMRGIFAAGVLDALMAHNYYDFNFFVGVSAGSTNLVGYLSKQVGRSEKIIKKYATSSEFINLKRYIKGGHLCDVGWLWRSSYDNEPLHRPFFMPLWVVTTNITTGEPCYYQTSSDNINHSAIMASCAIPLVYRYYPMVDGIPMTDGGIADAIPVKFAYQQGARDITVILSQPLGYRKKKPYILKWMKSLEKEYPQLYTAMLKRHEMYNQALDFIQAPPKDCKINVIAPPPSFPVSRFTRSKGKLELGYRQGLEKGILFLENV</sequence>
<protein>
    <submittedName>
        <fullName evidence="2">Patatin family protein</fullName>
    </submittedName>
</protein>
<name>A0A264VM94_PRORE</name>
<feature type="short sequence motif" description="GXSXG" evidence="1">
    <location>
        <begin position="39"/>
        <end position="43"/>
    </location>
</feature>
<evidence type="ECO:0000256" key="1">
    <source>
        <dbReference type="PROSITE-ProRule" id="PRU01161"/>
    </source>
</evidence>
<dbReference type="InterPro" id="IPR002641">
    <property type="entry name" value="PNPLA_dom"/>
</dbReference>
<dbReference type="InterPro" id="IPR016035">
    <property type="entry name" value="Acyl_Trfase/lysoPLipase"/>
</dbReference>
<dbReference type="InterPro" id="IPR045943">
    <property type="entry name" value="DUF6363"/>
</dbReference>
<dbReference type="InterPro" id="IPR037483">
    <property type="entry name" value="YjjU-like"/>
</dbReference>
<comment type="caution">
    <text evidence="1">Lacks conserved residue(s) required for the propagation of feature annotation.</text>
</comment>
<dbReference type="EMBL" id="NOWC01000052">
    <property type="protein sequence ID" value="OZS71997.1"/>
    <property type="molecule type" value="Genomic_DNA"/>
</dbReference>
<feature type="active site" description="Proton acceptor" evidence="1">
    <location>
        <position position="157"/>
    </location>
</feature>
<dbReference type="PROSITE" id="PS51635">
    <property type="entry name" value="PNPLA"/>
    <property type="match status" value="1"/>
</dbReference>
<keyword evidence="1" id="KW-0378">Hydrolase</keyword>
<dbReference type="InterPro" id="IPR050301">
    <property type="entry name" value="NTE"/>
</dbReference>
<dbReference type="OrthoDB" id="9802424at2"/>